<keyword evidence="2" id="KW-1185">Reference proteome</keyword>
<protein>
    <submittedName>
        <fullName evidence="1">Uncharacterized protein</fullName>
    </submittedName>
</protein>
<evidence type="ECO:0000313" key="1">
    <source>
        <dbReference type="EMBL" id="QLL58311.1"/>
    </source>
</evidence>
<organism evidence="1 2">
    <name type="scientific">Empedobacter falsenii</name>
    <dbReference type="NCBI Taxonomy" id="343874"/>
    <lineage>
        <taxon>Bacteria</taxon>
        <taxon>Pseudomonadati</taxon>
        <taxon>Bacteroidota</taxon>
        <taxon>Flavobacteriia</taxon>
        <taxon>Flavobacteriales</taxon>
        <taxon>Weeksellaceae</taxon>
        <taxon>Empedobacter</taxon>
    </lineage>
</organism>
<proteinExistence type="predicted"/>
<dbReference type="EMBL" id="CP040908">
    <property type="protein sequence ID" value="QLL58311.1"/>
    <property type="molecule type" value="Genomic_DNA"/>
</dbReference>
<dbReference type="RefSeq" id="WP_180904487.1">
    <property type="nucleotide sequence ID" value="NZ_CP040908.1"/>
</dbReference>
<name>A0A7H9DU77_9FLAO</name>
<dbReference type="GeneID" id="78401698"/>
<dbReference type="AlphaFoldDB" id="A0A7H9DU77"/>
<reference evidence="1 2" key="1">
    <citation type="submission" date="2019-06" db="EMBL/GenBank/DDBJ databases">
        <title>Emergence of pandrug resistant Empedobacter falsenii in China.</title>
        <authorList>
            <person name="Dong N."/>
            <person name="Chen S."/>
            <person name="Zhang R."/>
        </authorList>
    </citation>
    <scope>NUCLEOTIDE SEQUENCE [LARGE SCALE GENOMIC DNA]</scope>
    <source>
        <strain evidence="1 2">1681-1</strain>
    </source>
</reference>
<dbReference type="Proteomes" id="UP000510643">
    <property type="component" value="Chromosome"/>
</dbReference>
<evidence type="ECO:0000313" key="2">
    <source>
        <dbReference type="Proteomes" id="UP000510643"/>
    </source>
</evidence>
<accession>A0A7H9DU77</accession>
<sequence length="262" mass="31121">MQKIFTIFFSALSISLLSQEYLNKTEKYDLELFNYLDSITVNNKIAIETYLEFSKPFSKWDIRPIKYEKIWALESIRTSSEVTNFFWGGFSQRYGLTEFEARDKPNQFLRQGQTDENSNITFLNDNINKFKTLVSLIGKSKNQLFLNQNTLQRIDNIFKENDSYWSFIIPDKSPFPISTKVKIEKKYNFDSLQKQILEKMIEINIYSIVKTENGIFFLIDGFTDNSYGFYFSKTKNIEMNSHLFEIMISKKIDDEFFYYIAN</sequence>
<dbReference type="KEGG" id="efal:FH779_09530"/>
<gene>
    <name evidence="1" type="ORF">FH779_09530</name>
</gene>